<dbReference type="AlphaFoldDB" id="A0A4Z2ID07"/>
<reference evidence="1 2" key="1">
    <citation type="submission" date="2019-03" db="EMBL/GenBank/DDBJ databases">
        <title>First draft genome of Liparis tanakae, snailfish: a comprehensive survey of snailfish specific genes.</title>
        <authorList>
            <person name="Kim W."/>
            <person name="Song I."/>
            <person name="Jeong J.-H."/>
            <person name="Kim D."/>
            <person name="Kim S."/>
            <person name="Ryu S."/>
            <person name="Song J.Y."/>
            <person name="Lee S.K."/>
        </authorList>
    </citation>
    <scope>NUCLEOTIDE SEQUENCE [LARGE SCALE GENOMIC DNA]</scope>
    <source>
        <tissue evidence="1">Muscle</tissue>
    </source>
</reference>
<dbReference type="EMBL" id="SRLO01000108">
    <property type="protein sequence ID" value="TNN74973.1"/>
    <property type="molecule type" value="Genomic_DNA"/>
</dbReference>
<keyword evidence="2" id="KW-1185">Reference proteome</keyword>
<proteinExistence type="predicted"/>
<evidence type="ECO:0000313" key="2">
    <source>
        <dbReference type="Proteomes" id="UP000314294"/>
    </source>
</evidence>
<evidence type="ECO:0000313" key="1">
    <source>
        <dbReference type="EMBL" id="TNN74973.1"/>
    </source>
</evidence>
<sequence>MLLLYADYKEGALYEKNIYSGPRCFRTAVLSERSGGPRVSPGMVRDSGLLFRQDEVSSAPHAASLDFRLGRSSLPFPVRSPLSSFVSRFVDNPARSSKMGSEQRAAP</sequence>
<organism evidence="1 2">
    <name type="scientific">Liparis tanakae</name>
    <name type="common">Tanaka's snailfish</name>
    <dbReference type="NCBI Taxonomy" id="230148"/>
    <lineage>
        <taxon>Eukaryota</taxon>
        <taxon>Metazoa</taxon>
        <taxon>Chordata</taxon>
        <taxon>Craniata</taxon>
        <taxon>Vertebrata</taxon>
        <taxon>Euteleostomi</taxon>
        <taxon>Actinopterygii</taxon>
        <taxon>Neopterygii</taxon>
        <taxon>Teleostei</taxon>
        <taxon>Neoteleostei</taxon>
        <taxon>Acanthomorphata</taxon>
        <taxon>Eupercaria</taxon>
        <taxon>Perciformes</taxon>
        <taxon>Cottioidei</taxon>
        <taxon>Cottales</taxon>
        <taxon>Liparidae</taxon>
        <taxon>Liparis</taxon>
    </lineage>
</organism>
<dbReference type="Proteomes" id="UP000314294">
    <property type="component" value="Unassembled WGS sequence"/>
</dbReference>
<protein>
    <submittedName>
        <fullName evidence="1">Uncharacterized protein</fullName>
    </submittedName>
</protein>
<gene>
    <name evidence="1" type="ORF">EYF80_014718</name>
</gene>
<name>A0A4Z2ID07_9TELE</name>
<comment type="caution">
    <text evidence="1">The sequence shown here is derived from an EMBL/GenBank/DDBJ whole genome shotgun (WGS) entry which is preliminary data.</text>
</comment>
<accession>A0A4Z2ID07</accession>